<dbReference type="KEGG" id="pfo:Pfl01_0292"/>
<evidence type="ECO:0000313" key="2">
    <source>
        <dbReference type="Proteomes" id="UP000002704"/>
    </source>
</evidence>
<protein>
    <submittedName>
        <fullName evidence="1">Uncharacterized protein</fullName>
    </submittedName>
</protein>
<accession>Q3KJM0</accession>
<dbReference type="Proteomes" id="UP000002704">
    <property type="component" value="Chromosome"/>
</dbReference>
<gene>
    <name evidence="1" type="ordered locus">Pfl01_0292</name>
</gene>
<proteinExistence type="predicted"/>
<dbReference type="EMBL" id="CP000094">
    <property type="protein sequence ID" value="ABA72036.1"/>
    <property type="molecule type" value="Genomic_DNA"/>
</dbReference>
<dbReference type="HOGENOM" id="CLU_203272_0_0_6"/>
<evidence type="ECO:0000313" key="1">
    <source>
        <dbReference type="EMBL" id="ABA72036.1"/>
    </source>
</evidence>
<sequence length="84" mass="9550">MDNVAAHERGESAEMNAEVNVISERTLHPMAVNSESLQIVAHWLKSNGTRQIREPDPRRMMIERYPAGLFSEAELEALWDVMEG</sequence>
<reference evidence="1 2" key="1">
    <citation type="journal article" date="2009" name="Genome Biol.">
        <title>Genomic and genetic analyses of diversity and plant interactions of Pseudomonas fluorescens.</title>
        <authorList>
            <person name="Silby M.W."/>
            <person name="Cerdeno-Tarraga A.M."/>
            <person name="Vernikos G.S."/>
            <person name="Giddens S.R."/>
            <person name="Jackson R.W."/>
            <person name="Preston G.M."/>
            <person name="Zhang X.X."/>
            <person name="Moon C.D."/>
            <person name="Gehrig S.M."/>
            <person name="Godfrey S.A."/>
            <person name="Knight C.G."/>
            <person name="Malone J.G."/>
            <person name="Robinson Z."/>
            <person name="Spiers A.J."/>
            <person name="Harris S."/>
            <person name="Challis G.L."/>
            <person name="Yaxley A.M."/>
            <person name="Harris D."/>
            <person name="Seeger K."/>
            <person name="Murphy L."/>
            <person name="Rutter S."/>
            <person name="Squares R."/>
            <person name="Quail M.A."/>
            <person name="Saunders E."/>
            <person name="Mavromatis K."/>
            <person name="Brettin T.S."/>
            <person name="Bentley S.D."/>
            <person name="Hothersall J."/>
            <person name="Stephens E."/>
            <person name="Thomas C.M."/>
            <person name="Parkhill J."/>
            <person name="Levy S.B."/>
            <person name="Rainey P.B."/>
            <person name="Thomson N.R."/>
        </authorList>
    </citation>
    <scope>NUCLEOTIDE SEQUENCE [LARGE SCALE GENOMIC DNA]</scope>
    <source>
        <strain evidence="1 2">Pf0-1</strain>
    </source>
</reference>
<organism evidence="1 2">
    <name type="scientific">Pseudomonas fluorescens (strain Pf0-1)</name>
    <dbReference type="NCBI Taxonomy" id="205922"/>
    <lineage>
        <taxon>Bacteria</taxon>
        <taxon>Pseudomonadati</taxon>
        <taxon>Pseudomonadota</taxon>
        <taxon>Gammaproteobacteria</taxon>
        <taxon>Pseudomonadales</taxon>
        <taxon>Pseudomonadaceae</taxon>
        <taxon>Pseudomonas</taxon>
    </lineage>
</organism>
<dbReference type="AlphaFoldDB" id="Q3KJM0"/>
<dbReference type="eggNOG" id="ENOG5031TSC">
    <property type="taxonomic scope" value="Bacteria"/>
</dbReference>
<name>Q3KJM0_PSEPF</name>